<sequence>MKRINGSSGKWEEGTRETPQERRGTKAKNATSCGNAFVTNILLARGGSRTARGKQAPTAIVIGKTIVVM</sequence>
<evidence type="ECO:0000313" key="2">
    <source>
        <dbReference type="EMBL" id="GAA0331470.1"/>
    </source>
</evidence>
<protein>
    <submittedName>
        <fullName evidence="2">Uncharacterized protein</fullName>
    </submittedName>
</protein>
<feature type="region of interest" description="Disordered" evidence="1">
    <location>
        <begin position="1"/>
        <end position="31"/>
    </location>
</feature>
<evidence type="ECO:0000313" key="3">
    <source>
        <dbReference type="Proteomes" id="UP001500782"/>
    </source>
</evidence>
<comment type="caution">
    <text evidence="2">The sequence shown here is derived from an EMBL/GenBank/DDBJ whole genome shotgun (WGS) entry which is preliminary data.</text>
</comment>
<organism evidence="2 3">
    <name type="scientific">Bacillus carboniphilus</name>
    <dbReference type="NCBI Taxonomy" id="86663"/>
    <lineage>
        <taxon>Bacteria</taxon>
        <taxon>Bacillati</taxon>
        <taxon>Bacillota</taxon>
        <taxon>Bacilli</taxon>
        <taxon>Bacillales</taxon>
        <taxon>Bacillaceae</taxon>
        <taxon>Bacillus</taxon>
    </lineage>
</organism>
<proteinExistence type="predicted"/>
<dbReference type="EMBL" id="BAAADJ010000022">
    <property type="protein sequence ID" value="GAA0331470.1"/>
    <property type="molecule type" value="Genomic_DNA"/>
</dbReference>
<feature type="compositionally biased region" description="Basic and acidic residues" evidence="1">
    <location>
        <begin position="10"/>
        <end position="24"/>
    </location>
</feature>
<accession>A0ABN0WBZ0</accession>
<name>A0ABN0WBZ0_9BACI</name>
<evidence type="ECO:0000256" key="1">
    <source>
        <dbReference type="SAM" id="MobiDB-lite"/>
    </source>
</evidence>
<reference evidence="2 3" key="1">
    <citation type="journal article" date="2019" name="Int. J. Syst. Evol. Microbiol.">
        <title>The Global Catalogue of Microorganisms (GCM) 10K type strain sequencing project: providing services to taxonomists for standard genome sequencing and annotation.</title>
        <authorList>
            <consortium name="The Broad Institute Genomics Platform"/>
            <consortium name="The Broad Institute Genome Sequencing Center for Infectious Disease"/>
            <person name="Wu L."/>
            <person name="Ma J."/>
        </authorList>
    </citation>
    <scope>NUCLEOTIDE SEQUENCE [LARGE SCALE GENOMIC DNA]</scope>
    <source>
        <strain evidence="2 3">JCM 9731</strain>
    </source>
</reference>
<gene>
    <name evidence="2" type="ORF">GCM10008967_22580</name>
</gene>
<keyword evidence="3" id="KW-1185">Reference proteome</keyword>
<dbReference type="Proteomes" id="UP001500782">
    <property type="component" value="Unassembled WGS sequence"/>
</dbReference>